<comment type="caution">
    <text evidence="2">The sequence shown here is derived from an EMBL/GenBank/DDBJ whole genome shotgun (WGS) entry which is preliminary data.</text>
</comment>
<gene>
    <name evidence="2" type="ORF">CBF35_05275</name>
</gene>
<keyword evidence="3" id="KW-1185">Reference proteome</keyword>
<dbReference type="RefSeq" id="WP_126778925.1">
    <property type="nucleotide sequence ID" value="NZ_NGJU01000006.1"/>
</dbReference>
<dbReference type="OrthoDB" id="2735906at2"/>
<dbReference type="AlphaFoldDB" id="A0A429ZSJ7"/>
<reference evidence="2 3" key="1">
    <citation type="submission" date="2017-05" db="EMBL/GenBank/DDBJ databases">
        <title>Vagococcus spp. assemblies.</title>
        <authorList>
            <person name="Gulvik C.A."/>
        </authorList>
    </citation>
    <scope>NUCLEOTIDE SEQUENCE [LARGE SCALE GENOMIC DNA]</scope>
    <source>
        <strain evidence="2 3">NCFB 2777</strain>
    </source>
</reference>
<name>A0A429ZSJ7_9ENTE</name>
<protein>
    <recommendedName>
        <fullName evidence="4">Transcriptional regulator</fullName>
    </recommendedName>
</protein>
<sequence>MSKKNDKLMNELENRFSDYKNIPNNINKQKMSLQASRYQEEDENVGGSRGSRISNPTERVALMYLDDPYIMQQEKDKKAIRETLDELGKIESSLIERKYWGDCSWMTWKEFSKEVHYSSSSISRLKQKTLMIFGRKINRLGSWD</sequence>
<dbReference type="GeneID" id="98567775"/>
<feature type="region of interest" description="Disordered" evidence="1">
    <location>
        <begin position="33"/>
        <end position="54"/>
    </location>
</feature>
<evidence type="ECO:0008006" key="4">
    <source>
        <dbReference type="Google" id="ProtNLM"/>
    </source>
</evidence>
<proteinExistence type="predicted"/>
<evidence type="ECO:0000256" key="1">
    <source>
        <dbReference type="SAM" id="MobiDB-lite"/>
    </source>
</evidence>
<dbReference type="InterPro" id="IPR006523">
    <property type="entry name" value="RinA"/>
</dbReference>
<organism evidence="2 3">
    <name type="scientific">Vagococcus salmoninarum</name>
    <dbReference type="NCBI Taxonomy" id="2739"/>
    <lineage>
        <taxon>Bacteria</taxon>
        <taxon>Bacillati</taxon>
        <taxon>Bacillota</taxon>
        <taxon>Bacilli</taxon>
        <taxon>Lactobacillales</taxon>
        <taxon>Enterococcaceae</taxon>
        <taxon>Vagococcus</taxon>
    </lineage>
</organism>
<accession>A0A429ZSJ7</accession>
<evidence type="ECO:0000313" key="3">
    <source>
        <dbReference type="Proteomes" id="UP000287239"/>
    </source>
</evidence>
<dbReference type="Proteomes" id="UP000287239">
    <property type="component" value="Unassembled WGS sequence"/>
</dbReference>
<dbReference type="EMBL" id="NGJU01000006">
    <property type="protein sequence ID" value="RST96645.1"/>
    <property type="molecule type" value="Genomic_DNA"/>
</dbReference>
<evidence type="ECO:0000313" key="2">
    <source>
        <dbReference type="EMBL" id="RST96645.1"/>
    </source>
</evidence>
<dbReference type="NCBIfam" id="TIGR01636">
    <property type="entry name" value="phage_rinA"/>
    <property type="match status" value="1"/>
</dbReference>